<organism evidence="1 2">
    <name type="scientific">Chaetoceros tenuissimus</name>
    <dbReference type="NCBI Taxonomy" id="426638"/>
    <lineage>
        <taxon>Eukaryota</taxon>
        <taxon>Sar</taxon>
        <taxon>Stramenopiles</taxon>
        <taxon>Ochrophyta</taxon>
        <taxon>Bacillariophyta</taxon>
        <taxon>Coscinodiscophyceae</taxon>
        <taxon>Chaetocerotophycidae</taxon>
        <taxon>Chaetocerotales</taxon>
        <taxon>Chaetocerotaceae</taxon>
        <taxon>Chaetoceros</taxon>
    </lineage>
</organism>
<reference evidence="1 2" key="1">
    <citation type="journal article" date="2021" name="Sci. Rep.">
        <title>The genome of the diatom Chaetoceros tenuissimus carries an ancient integrated fragment of an extant virus.</title>
        <authorList>
            <person name="Hongo Y."/>
            <person name="Kimura K."/>
            <person name="Takaki Y."/>
            <person name="Yoshida Y."/>
            <person name="Baba S."/>
            <person name="Kobayashi G."/>
            <person name="Nagasaki K."/>
            <person name="Hano T."/>
            <person name="Tomaru Y."/>
        </authorList>
    </citation>
    <scope>NUCLEOTIDE SEQUENCE [LARGE SCALE GENOMIC DNA]</scope>
    <source>
        <strain evidence="1 2">NIES-3715</strain>
    </source>
</reference>
<dbReference type="AlphaFoldDB" id="A0AAD3CVK0"/>
<comment type="caution">
    <text evidence="1">The sequence shown here is derived from an EMBL/GenBank/DDBJ whole genome shotgun (WGS) entry which is preliminary data.</text>
</comment>
<evidence type="ECO:0000313" key="2">
    <source>
        <dbReference type="Proteomes" id="UP001054902"/>
    </source>
</evidence>
<proteinExistence type="predicted"/>
<gene>
    <name evidence="1" type="ORF">CTEN210_09150</name>
</gene>
<keyword evidence="2" id="KW-1185">Reference proteome</keyword>
<protein>
    <submittedName>
        <fullName evidence="1">Uncharacterized protein</fullName>
    </submittedName>
</protein>
<name>A0AAD3CVK0_9STRA</name>
<dbReference type="EMBL" id="BLLK01000045">
    <property type="protein sequence ID" value="GFH52674.1"/>
    <property type="molecule type" value="Genomic_DNA"/>
</dbReference>
<evidence type="ECO:0000313" key="1">
    <source>
        <dbReference type="EMBL" id="GFH52674.1"/>
    </source>
</evidence>
<sequence>MSGSKRPFNDQEVTSFPTKKQICQNGDYEIHFMSKDGRDGVLVETIYKTKGSTKFITLATKYSEEVKGKCRAYYRFLLDDQAILNQEDTVHEIFQGYSDEDNIEYVYVVPEQLGC</sequence>
<accession>A0AAD3CVK0</accession>
<dbReference type="Proteomes" id="UP001054902">
    <property type="component" value="Unassembled WGS sequence"/>
</dbReference>